<evidence type="ECO:0000313" key="8">
    <source>
        <dbReference type="Proteomes" id="UP000533637"/>
    </source>
</evidence>
<evidence type="ECO:0000256" key="4">
    <source>
        <dbReference type="ARBA" id="ARBA00023163"/>
    </source>
</evidence>
<dbReference type="Proteomes" id="UP000533637">
    <property type="component" value="Unassembled WGS sequence"/>
</dbReference>
<dbReference type="InterPro" id="IPR014284">
    <property type="entry name" value="RNA_pol_sigma-70_dom"/>
</dbReference>
<dbReference type="EMBL" id="JACHOC010000008">
    <property type="protein sequence ID" value="MBB4623981.1"/>
    <property type="molecule type" value="Genomic_DNA"/>
</dbReference>
<keyword evidence="8" id="KW-1185">Reference proteome</keyword>
<keyword evidence="4" id="KW-0804">Transcription</keyword>
<dbReference type="PANTHER" id="PTHR43133">
    <property type="entry name" value="RNA POLYMERASE ECF-TYPE SIGMA FACTO"/>
    <property type="match status" value="1"/>
</dbReference>
<organism evidence="7 8">
    <name type="scientific">Parabacteroides faecis</name>
    <dbReference type="NCBI Taxonomy" id="1217282"/>
    <lineage>
        <taxon>Bacteria</taxon>
        <taxon>Pseudomonadati</taxon>
        <taxon>Bacteroidota</taxon>
        <taxon>Bacteroidia</taxon>
        <taxon>Bacteroidales</taxon>
        <taxon>Tannerellaceae</taxon>
        <taxon>Parabacteroides</taxon>
    </lineage>
</organism>
<evidence type="ECO:0000259" key="5">
    <source>
        <dbReference type="Pfam" id="PF04542"/>
    </source>
</evidence>
<keyword evidence="3" id="KW-0731">Sigma factor</keyword>
<feature type="domain" description="RNA polymerase sigma-70 region 2" evidence="5">
    <location>
        <begin position="42"/>
        <end position="97"/>
    </location>
</feature>
<gene>
    <name evidence="7" type="ORF">GGQ57_003905</name>
</gene>
<protein>
    <submittedName>
        <fullName evidence="7">RNA polymerase sigma-70 factor (ECF subfamily)</fullName>
    </submittedName>
</protein>
<dbReference type="PANTHER" id="PTHR43133:SF46">
    <property type="entry name" value="RNA POLYMERASE SIGMA-70 FACTOR ECF SUBFAMILY"/>
    <property type="match status" value="1"/>
</dbReference>
<dbReference type="Pfam" id="PF04542">
    <property type="entry name" value="Sigma70_r2"/>
    <property type="match status" value="1"/>
</dbReference>
<dbReference type="InterPro" id="IPR036388">
    <property type="entry name" value="WH-like_DNA-bd_sf"/>
</dbReference>
<comment type="similarity">
    <text evidence="1">Belongs to the sigma-70 factor family. ECF subfamily.</text>
</comment>
<dbReference type="Gene3D" id="1.10.10.10">
    <property type="entry name" value="Winged helix-like DNA-binding domain superfamily/Winged helix DNA-binding domain"/>
    <property type="match status" value="1"/>
</dbReference>
<dbReference type="Gene3D" id="1.10.1740.10">
    <property type="match status" value="1"/>
</dbReference>
<name>A0ABR6KRC8_9BACT</name>
<dbReference type="Pfam" id="PF08281">
    <property type="entry name" value="Sigma70_r4_2"/>
    <property type="match status" value="1"/>
</dbReference>
<dbReference type="SUPFAM" id="SSF88659">
    <property type="entry name" value="Sigma3 and sigma4 domains of RNA polymerase sigma factors"/>
    <property type="match status" value="1"/>
</dbReference>
<dbReference type="RefSeq" id="WP_122357242.1">
    <property type="nucleotide sequence ID" value="NZ_BMPB01000011.1"/>
</dbReference>
<evidence type="ECO:0000259" key="6">
    <source>
        <dbReference type="Pfam" id="PF08281"/>
    </source>
</evidence>
<dbReference type="InterPro" id="IPR013324">
    <property type="entry name" value="RNA_pol_sigma_r3/r4-like"/>
</dbReference>
<evidence type="ECO:0000313" key="7">
    <source>
        <dbReference type="EMBL" id="MBB4623981.1"/>
    </source>
</evidence>
<dbReference type="InterPro" id="IPR039425">
    <property type="entry name" value="RNA_pol_sigma-70-like"/>
</dbReference>
<dbReference type="NCBIfam" id="TIGR02937">
    <property type="entry name" value="sigma70-ECF"/>
    <property type="match status" value="1"/>
</dbReference>
<dbReference type="InterPro" id="IPR014327">
    <property type="entry name" value="RNA_pol_sigma70_bacteroid"/>
</dbReference>
<proteinExistence type="inferred from homology"/>
<comment type="caution">
    <text evidence="7">The sequence shown here is derived from an EMBL/GenBank/DDBJ whole genome shotgun (WGS) entry which is preliminary data.</text>
</comment>
<dbReference type="NCBIfam" id="TIGR02985">
    <property type="entry name" value="Sig70_bacteroi1"/>
    <property type="match status" value="1"/>
</dbReference>
<feature type="domain" description="RNA polymerase sigma factor 70 region 4 type 2" evidence="6">
    <location>
        <begin position="126"/>
        <end position="178"/>
    </location>
</feature>
<dbReference type="InterPro" id="IPR013249">
    <property type="entry name" value="RNA_pol_sigma70_r4_t2"/>
</dbReference>
<dbReference type="InterPro" id="IPR007627">
    <property type="entry name" value="RNA_pol_sigma70_r2"/>
</dbReference>
<dbReference type="SUPFAM" id="SSF88946">
    <property type="entry name" value="Sigma2 domain of RNA polymerase sigma factors"/>
    <property type="match status" value="1"/>
</dbReference>
<reference evidence="7 8" key="1">
    <citation type="submission" date="2020-08" db="EMBL/GenBank/DDBJ databases">
        <title>Genomic Encyclopedia of Type Strains, Phase IV (KMG-IV): sequencing the most valuable type-strain genomes for metagenomic binning, comparative biology and taxonomic classification.</title>
        <authorList>
            <person name="Goeker M."/>
        </authorList>
    </citation>
    <scope>NUCLEOTIDE SEQUENCE [LARGE SCALE GENOMIC DNA]</scope>
    <source>
        <strain evidence="7 8">DSM 102983</strain>
    </source>
</reference>
<keyword evidence="2" id="KW-0805">Transcription regulation</keyword>
<dbReference type="InterPro" id="IPR013325">
    <property type="entry name" value="RNA_pol_sigma_r2"/>
</dbReference>
<evidence type="ECO:0000256" key="2">
    <source>
        <dbReference type="ARBA" id="ARBA00023015"/>
    </source>
</evidence>
<evidence type="ECO:0000256" key="3">
    <source>
        <dbReference type="ARBA" id="ARBA00023082"/>
    </source>
</evidence>
<accession>A0ABR6KRC8</accession>
<sequence>MDNTKEKEINIIDNLFWKIAIKDDETAFRTLFFQFFSPLCVFAHRYIDNWETCEDIVQDTFFKIWKNRKNIEINTSSRNFLITSVRNGCIDNLRKKESELDWQQKESISVQSYSSEDIYTTIELEQMLNAALSKLPENIRSVFEKNRFGGKTYNEIAIEHNISIKTVEAHMTKALKHLRVELKDYLPLLLLFIH</sequence>
<evidence type="ECO:0000256" key="1">
    <source>
        <dbReference type="ARBA" id="ARBA00010641"/>
    </source>
</evidence>
<dbReference type="CDD" id="cd06171">
    <property type="entry name" value="Sigma70_r4"/>
    <property type="match status" value="1"/>
</dbReference>